<reference evidence="6" key="2">
    <citation type="journal article" date="2023" name="Plants (Basel)">
        <title>Annotation of the Turnera subulata (Passifloraceae) Draft Genome Reveals the S-Locus Evolved after the Divergence of Turneroideae from Passifloroideae in a Stepwise Manner.</title>
        <authorList>
            <person name="Henning P.M."/>
            <person name="Roalson E.H."/>
            <person name="Mir W."/>
            <person name="McCubbin A.G."/>
            <person name="Shore J.S."/>
        </authorList>
    </citation>
    <scope>NUCLEOTIDE SEQUENCE</scope>
    <source>
        <strain evidence="6">F60SS</strain>
    </source>
</reference>
<feature type="region of interest" description="Disordered" evidence="3">
    <location>
        <begin position="1809"/>
        <end position="1835"/>
    </location>
</feature>
<feature type="region of interest" description="Disordered" evidence="3">
    <location>
        <begin position="1074"/>
        <end position="1096"/>
    </location>
</feature>
<feature type="region of interest" description="Disordered" evidence="3">
    <location>
        <begin position="1148"/>
        <end position="1172"/>
    </location>
</feature>
<dbReference type="InterPro" id="IPR009057">
    <property type="entry name" value="Homeodomain-like_sf"/>
</dbReference>
<feature type="region of interest" description="Disordered" evidence="3">
    <location>
        <begin position="535"/>
        <end position="554"/>
    </location>
</feature>
<evidence type="ECO:0000256" key="3">
    <source>
        <dbReference type="SAM" id="MobiDB-lite"/>
    </source>
</evidence>
<feature type="domain" description="Myb-like" evidence="4">
    <location>
        <begin position="1093"/>
        <end position="1145"/>
    </location>
</feature>
<evidence type="ECO:0000313" key="7">
    <source>
        <dbReference type="Proteomes" id="UP001141552"/>
    </source>
</evidence>
<evidence type="ECO:0000259" key="4">
    <source>
        <dbReference type="PROSITE" id="PS50090"/>
    </source>
</evidence>
<feature type="compositionally biased region" description="Low complexity" evidence="3">
    <location>
        <begin position="1951"/>
        <end position="1960"/>
    </location>
</feature>
<name>A0A9Q0JMX4_9ROSI</name>
<evidence type="ECO:0000259" key="5">
    <source>
        <dbReference type="PROSITE" id="PS51204"/>
    </source>
</evidence>
<evidence type="ECO:0000313" key="6">
    <source>
        <dbReference type="EMBL" id="KAJ4847589.1"/>
    </source>
</evidence>
<accession>A0A9Q0JMX4</accession>
<dbReference type="Gene3D" id="1.10.10.60">
    <property type="entry name" value="Homeodomain-like"/>
    <property type="match status" value="1"/>
</dbReference>
<dbReference type="SUPFAM" id="SSF46689">
    <property type="entry name" value="Homeodomain-like"/>
    <property type="match status" value="1"/>
</dbReference>
<feature type="compositionally biased region" description="Pro residues" evidence="3">
    <location>
        <begin position="1889"/>
        <end position="1898"/>
    </location>
</feature>
<gene>
    <name evidence="6" type="ORF">Tsubulata_013908</name>
</gene>
<feature type="compositionally biased region" description="Polar residues" evidence="3">
    <location>
        <begin position="393"/>
        <end position="405"/>
    </location>
</feature>
<dbReference type="InterPro" id="IPR001005">
    <property type="entry name" value="SANT/Myb"/>
</dbReference>
<organism evidence="6 7">
    <name type="scientific">Turnera subulata</name>
    <dbReference type="NCBI Taxonomy" id="218843"/>
    <lineage>
        <taxon>Eukaryota</taxon>
        <taxon>Viridiplantae</taxon>
        <taxon>Streptophyta</taxon>
        <taxon>Embryophyta</taxon>
        <taxon>Tracheophyta</taxon>
        <taxon>Spermatophyta</taxon>
        <taxon>Magnoliopsida</taxon>
        <taxon>eudicotyledons</taxon>
        <taxon>Gunneridae</taxon>
        <taxon>Pentapetalae</taxon>
        <taxon>rosids</taxon>
        <taxon>fabids</taxon>
        <taxon>Malpighiales</taxon>
        <taxon>Passifloraceae</taxon>
        <taxon>Turnera</taxon>
    </lineage>
</organism>
<feature type="domain" description="HSA" evidence="5">
    <location>
        <begin position="578"/>
        <end position="653"/>
    </location>
</feature>
<dbReference type="OrthoDB" id="372624at2759"/>
<dbReference type="GO" id="GO:0006325">
    <property type="term" value="P:chromatin organization"/>
    <property type="evidence" value="ECO:0007669"/>
    <property type="project" value="UniProtKB-KW"/>
</dbReference>
<dbReference type="Proteomes" id="UP001141552">
    <property type="component" value="Unassembled WGS sequence"/>
</dbReference>
<feature type="compositionally biased region" description="Polar residues" evidence="3">
    <location>
        <begin position="1484"/>
        <end position="1497"/>
    </location>
</feature>
<dbReference type="CDD" id="cd00167">
    <property type="entry name" value="SANT"/>
    <property type="match status" value="1"/>
</dbReference>
<feature type="region of interest" description="Disordered" evidence="3">
    <location>
        <begin position="1484"/>
        <end position="1537"/>
    </location>
</feature>
<feature type="compositionally biased region" description="Basic residues" evidence="3">
    <location>
        <begin position="970"/>
        <end position="979"/>
    </location>
</feature>
<dbReference type="InterPro" id="IPR014012">
    <property type="entry name" value="HSA_dom"/>
</dbReference>
<feature type="compositionally biased region" description="Polar residues" evidence="3">
    <location>
        <begin position="901"/>
        <end position="912"/>
    </location>
</feature>
<protein>
    <recommendedName>
        <fullName evidence="8">Myb-like domain-containing protein</fullName>
    </recommendedName>
</protein>
<dbReference type="SMART" id="SM00717">
    <property type="entry name" value="SANT"/>
    <property type="match status" value="1"/>
</dbReference>
<feature type="region of interest" description="Disordered" evidence="3">
    <location>
        <begin position="901"/>
        <end position="950"/>
    </location>
</feature>
<dbReference type="Pfam" id="PF07529">
    <property type="entry name" value="HSA"/>
    <property type="match status" value="1"/>
</dbReference>
<feature type="compositionally biased region" description="Polar residues" evidence="3">
    <location>
        <begin position="1915"/>
        <end position="1935"/>
    </location>
</feature>
<feature type="compositionally biased region" description="Low complexity" evidence="3">
    <location>
        <begin position="1503"/>
        <end position="1518"/>
    </location>
</feature>
<dbReference type="PANTHER" id="PTHR46774:SF3">
    <property type="entry name" value="CHROMATIN MODIFICATION-RELATED PROTEIN EAF1 A-RELATED"/>
    <property type="match status" value="1"/>
</dbReference>
<feature type="region of interest" description="Disordered" evidence="3">
    <location>
        <begin position="1889"/>
        <end position="2020"/>
    </location>
</feature>
<feature type="compositionally biased region" description="Low complexity" evidence="3">
    <location>
        <begin position="1302"/>
        <end position="1318"/>
    </location>
</feature>
<feature type="compositionally biased region" description="Low complexity" evidence="3">
    <location>
        <begin position="1745"/>
        <end position="1758"/>
    </location>
</feature>
<feature type="compositionally biased region" description="Polar residues" evidence="3">
    <location>
        <begin position="1809"/>
        <end position="1821"/>
    </location>
</feature>
<proteinExistence type="inferred from homology"/>
<dbReference type="EMBL" id="JAKUCV010001117">
    <property type="protein sequence ID" value="KAJ4847589.1"/>
    <property type="molecule type" value="Genomic_DNA"/>
</dbReference>
<feature type="region of interest" description="Disordered" evidence="3">
    <location>
        <begin position="1566"/>
        <end position="1789"/>
    </location>
</feature>
<dbReference type="SMART" id="SM00573">
    <property type="entry name" value="HSA"/>
    <property type="match status" value="1"/>
</dbReference>
<feature type="compositionally biased region" description="Low complexity" evidence="3">
    <location>
        <begin position="1968"/>
        <end position="2007"/>
    </location>
</feature>
<feature type="compositionally biased region" description="Polar residues" evidence="3">
    <location>
        <begin position="155"/>
        <end position="173"/>
    </location>
</feature>
<evidence type="ECO:0008006" key="8">
    <source>
        <dbReference type="Google" id="ProtNLM"/>
    </source>
</evidence>
<dbReference type="GO" id="GO:0035267">
    <property type="term" value="C:NuA4 histone acetyltransferase complex"/>
    <property type="evidence" value="ECO:0007669"/>
    <property type="project" value="InterPro"/>
</dbReference>
<sequence length="2020" mass="217690">MHGCGSGSALLVNAEVDSMGGVVDGGVGIGIKTSPRRAAIEKAQAELRQEYDVRDERRRELEFLEKGGNPLDFKFGNAASVSVQSTSLIDHHTEHFVTSEAKGSFPLTASPHGDSVESSGRPGAPGICEPNSADNFDGENVSLDGERKPKHASRRNNIAPSEQSSQIDGAQNTKESEDSAIFRPYARRNRSRPNRDGARSSSTDAGHGSSFPVRGSSREAKASISETKNQKGQIARSVAHVNSAAQNGDMVSQVEASNTLSNMEVDAVHPPATITNLPEDKADAVESNTFKEHQHDQISEVDAQKTATEVAYGEHDLVEGKEQISAGPECPPSSAIEATGNEPASVLPNGFNEFKGDGNQDPNGNEAIGSKGLDSESSTQNSPNSEANKDNDLPTNPQNDDSSGIVTKAITVTDGMQSLVAGDIGNEKNVTKVTDSSAVTSDDHVSACQNFGNDSVIKAEEGLLSSDSQIPFKATHVEVEEQNDHVPIEADEKVGDVCGSDSNANKENICPGGPQSSVDVSLQEPVHTLIEKTTSGVMDREPCPEPQPKVADKAHEDSILEEARVIEAKRKRIAELSVGIMPQETRRKSHWDFVLEEMAWLANDFAQERLWKLTAAAQICHRVARSSRLRVEEQNQQLKLRKVAYTLAKAVMQFWHSAEVLLDKNEHSVIVENFKQNSRQFGGNELSSNQFGELDQGACKKSEQRNSGKDANSIRGYAVKFLSCNKTPIPSLQAEAPSTPDRVADLGTMDASWDDLLTEESLFYAVPAGAMEIYRVSIESHLAHCDGTRNGMQEEVDTSSLYDTGAEFGYHENVCDEEETETSMYYSHGVLDASKSMKHEQKKRKNLTKSYSARSYEGGADLPYGHGITGSQQNQIVGKRPSNNLNVGAIPTKRMRTASRQRVISPFNTGTTGLLPASLKTDASSGDTSSFQDDQSSLHGGSQVQKSVEVESVGEFEKQLSYDCAETSAKPKKKKKAKHLGSAYDPGWQLDSTGNNEQRENSKRRLDTYHFDSNGTSGLYGQPTAKKPKLQKQSLDNTFDNMAAMTGSVPSPVASQMSNMSNTNRLMKFITGKDRGRKSKSLKMSGGQPGTGSPWSPFEDQALVVLVHDMGPNWELISDAMNSTLQFKCIFRKPKDCKERHRILMDKGAGDGADSAEDSGSSHSYPSTLPGIPKARLCTMGSARQLFQRLQGPMEEDTLKSHFEKIIMIGKKQHSKRNQNDSQDLRQMTVVHNSHVIALSQVCPNNLNGGVLTPLDFCDATASSPDVVSLGYQGSHGSGLPMPNQGAVASILPPATANSSLQGSSGMVLGGSSSSPSGTLNAPARDGRYNVPRTPLPVDEQQRMQHYNQMMSGRNTQQSNISVSGSISGADRGVRMLPGGNGMGTVPGVNRSMPLSRPGFPAMASSSMLNSGSMLSSGMVGMPSAVNMHSGTGSGQGNSMMRPRDPMHMMRPGINPEHQRQMMVPELQMQVTQGNSQGISAFSGPSSAFPVQTTPPAQTYAGHPQQQHQMSPQQSHMMTNPHHPHLQGPNHTTGSQQQAYAIRLAKERQMQQRLLQQQQQQQFAASSALMPHVQHQSQLPTSTSMQNNPQIQPQALTQPVSLSPLTPSSPMTPISVQQQQQQKHSLSHHGLSRNPQTGAGGLANQTGKQRQRQQQQFQQSGRHHPQQRQHSQSPQQAKLLKGMGRGNMVGPQGLAVDHSHLNGLSLPSGNQGAEKGDQMMNVMQGSGLYSGGGPSSIQPPKSLVPPQSSNHSQPQQKPYSGSTTTLSKPLQQATPHSDNGNQGQIPPVSSGHALLVSHQTVPAVVMASNQQHMQPHQKQVSQAQAAQPTPQRTLQHNRQVNADLPTDQCRTDQPLNNVSQTSTATATAIQACNDSANAVPVVSSVVAPLPKPSEPPSCDPTLTDPVPQAGPICTPLTNSSGNEPGTSVSQGSSQRHLPAGMAQHGHNGGPQWQQQPHLQQSTSIGGPSQKLFQPEEQQQQEQQQSPQKQLPSQLQSQQQTQLLQSTQGSLYNRPTNSNLE</sequence>
<reference evidence="6" key="1">
    <citation type="submission" date="2022-02" db="EMBL/GenBank/DDBJ databases">
        <authorList>
            <person name="Henning P.M."/>
            <person name="McCubbin A.G."/>
            <person name="Shore J.S."/>
        </authorList>
    </citation>
    <scope>NUCLEOTIDE SEQUENCE</scope>
    <source>
        <strain evidence="6">F60SS</strain>
        <tissue evidence="6">Leaves</tissue>
    </source>
</reference>
<comment type="caution">
    <text evidence="6">The sequence shown here is derived from an EMBL/GenBank/DDBJ whole genome shotgun (WGS) entry which is preliminary data.</text>
</comment>
<feature type="region of interest" description="Disordered" evidence="3">
    <location>
        <begin position="1302"/>
        <end position="1330"/>
    </location>
</feature>
<feature type="compositionally biased region" description="Polar residues" evidence="3">
    <location>
        <begin position="1759"/>
        <end position="1784"/>
    </location>
</feature>
<dbReference type="PANTHER" id="PTHR46774">
    <property type="entry name" value="CHROMATIN MODIFICATION-RELATED PROTEIN EAF1 A-RELATED"/>
    <property type="match status" value="1"/>
</dbReference>
<dbReference type="Pfam" id="PF13921">
    <property type="entry name" value="Myb_DNA-bind_6"/>
    <property type="match status" value="1"/>
</dbReference>
<feature type="compositionally biased region" description="Low complexity" evidence="3">
    <location>
        <begin position="1596"/>
        <end position="1622"/>
    </location>
</feature>
<feature type="compositionally biased region" description="Low complexity" evidence="3">
    <location>
        <begin position="1645"/>
        <end position="1660"/>
    </location>
</feature>
<feature type="compositionally biased region" description="Polar residues" evidence="3">
    <location>
        <begin position="1574"/>
        <end position="1595"/>
    </location>
</feature>
<feature type="region of interest" description="Disordered" evidence="3">
    <location>
        <begin position="317"/>
        <end position="405"/>
    </location>
</feature>
<feature type="compositionally biased region" description="Basic and acidic residues" evidence="3">
    <location>
        <begin position="997"/>
        <end position="1010"/>
    </location>
</feature>
<feature type="compositionally biased region" description="Low complexity" evidence="3">
    <location>
        <begin position="941"/>
        <end position="950"/>
    </location>
</feature>
<feature type="compositionally biased region" description="Polar residues" evidence="3">
    <location>
        <begin position="375"/>
        <end position="386"/>
    </location>
</feature>
<evidence type="ECO:0000256" key="1">
    <source>
        <dbReference type="ARBA" id="ARBA00008913"/>
    </source>
</evidence>
<evidence type="ECO:0000256" key="2">
    <source>
        <dbReference type="ARBA" id="ARBA00022853"/>
    </source>
</evidence>
<keyword evidence="7" id="KW-1185">Reference proteome</keyword>
<dbReference type="PROSITE" id="PS51204">
    <property type="entry name" value="HSA"/>
    <property type="match status" value="1"/>
</dbReference>
<comment type="similarity">
    <text evidence="1">Belongs to the EAF1 family.</text>
</comment>
<feature type="region of interest" description="Disordered" evidence="3">
    <location>
        <begin position="100"/>
        <end position="238"/>
    </location>
</feature>
<feature type="compositionally biased region" description="Polar residues" evidence="3">
    <location>
        <begin position="2008"/>
        <end position="2020"/>
    </location>
</feature>
<dbReference type="InterPro" id="IPR044798">
    <property type="entry name" value="EAF1A/B"/>
</dbReference>
<feature type="compositionally biased region" description="Polar residues" evidence="3">
    <location>
        <begin position="921"/>
        <end position="940"/>
    </location>
</feature>
<dbReference type="PROSITE" id="PS50090">
    <property type="entry name" value="MYB_LIKE"/>
    <property type="match status" value="1"/>
</dbReference>
<feature type="region of interest" description="Disordered" evidence="3">
    <location>
        <begin position="965"/>
        <end position="1030"/>
    </location>
</feature>
<keyword evidence="2" id="KW-0156">Chromatin regulator</keyword>